<evidence type="ECO:0000256" key="4">
    <source>
        <dbReference type="PROSITE-ProRule" id="PRU01161"/>
    </source>
</evidence>
<keyword evidence="3 4" id="KW-0443">Lipid metabolism</keyword>
<feature type="domain" description="PNPLA" evidence="5">
    <location>
        <begin position="28"/>
        <end position="199"/>
    </location>
</feature>
<organism evidence="6 7">
    <name type="scientific">Collinsella tanakaei YIT 12063</name>
    <dbReference type="NCBI Taxonomy" id="742742"/>
    <lineage>
        <taxon>Bacteria</taxon>
        <taxon>Bacillati</taxon>
        <taxon>Actinomycetota</taxon>
        <taxon>Coriobacteriia</taxon>
        <taxon>Coriobacteriales</taxon>
        <taxon>Coriobacteriaceae</taxon>
        <taxon>Collinsella</taxon>
    </lineage>
</organism>
<sequence>MENNDELAADPTAPFAPSVREHAKTVGVVLEGGGFRGMYTAGVLDVWMEHGLEVDAMVGVSAGAAFGCNYKSRQIGRAVRYNKRFCTDPRYAGLRVLLKTGDLYSRDFAYREVPLKLDVFDTKAFSSNPMRFTVVCTDVETGRPVYRDLHSGDVVDIDWIRASASIPVVSRPVELEHEGRMLRLLDGGAADPIPVAWMASQGYAKQVAVLTQPKGFRKQPQKLMPVIRRALRGCPRVVELLEGRHERYNAQLDDVAEREAAGDLFVIRPSESVKAPAVIKDPQELEDIYQVGRRDGEATYGDLLAYLAR</sequence>
<comment type="caution">
    <text evidence="6">The sequence shown here is derived from an EMBL/GenBank/DDBJ whole genome shotgun (WGS) entry which is preliminary data.</text>
</comment>
<dbReference type="PATRIC" id="fig|742742.3.peg.2102"/>
<accession>G1WLB1</accession>
<dbReference type="CDD" id="cd07208">
    <property type="entry name" value="Pat_hypo_Ecoli_yjju_like"/>
    <property type="match status" value="1"/>
</dbReference>
<dbReference type="Proteomes" id="UP000004830">
    <property type="component" value="Unassembled WGS sequence"/>
</dbReference>
<evidence type="ECO:0000256" key="1">
    <source>
        <dbReference type="ARBA" id="ARBA00022801"/>
    </source>
</evidence>
<dbReference type="EMBL" id="ADLS01000033">
    <property type="protein sequence ID" value="EGX68434.1"/>
    <property type="molecule type" value="Genomic_DNA"/>
</dbReference>
<dbReference type="Gene3D" id="3.40.1090.10">
    <property type="entry name" value="Cytosolic phospholipase A2 catalytic domain"/>
    <property type="match status" value="2"/>
</dbReference>
<dbReference type="Pfam" id="PF19890">
    <property type="entry name" value="DUF6363"/>
    <property type="match status" value="1"/>
</dbReference>
<dbReference type="STRING" id="742742.HMPREF9452_02124"/>
<feature type="short sequence motif" description="DGA/G" evidence="4">
    <location>
        <begin position="186"/>
        <end position="188"/>
    </location>
</feature>
<dbReference type="HOGENOM" id="CLU_048271_1_0_11"/>
<gene>
    <name evidence="6" type="ORF">HMPREF9452_02124</name>
</gene>
<dbReference type="InterPro" id="IPR037483">
    <property type="entry name" value="YjjU-like"/>
</dbReference>
<dbReference type="PROSITE" id="PS51635">
    <property type="entry name" value="PNPLA"/>
    <property type="match status" value="1"/>
</dbReference>
<keyword evidence="1 4" id="KW-0378">Hydrolase</keyword>
<dbReference type="AlphaFoldDB" id="G1WLB1"/>
<protein>
    <recommendedName>
        <fullName evidence="5">PNPLA domain-containing protein</fullName>
    </recommendedName>
</protein>
<name>G1WLB1_9ACTN</name>
<feature type="short sequence motif" description="GXGXXG" evidence="4">
    <location>
        <begin position="32"/>
        <end position="37"/>
    </location>
</feature>
<feature type="short sequence motif" description="GXSXG" evidence="4">
    <location>
        <begin position="59"/>
        <end position="63"/>
    </location>
</feature>
<keyword evidence="2 4" id="KW-0442">Lipid degradation</keyword>
<dbReference type="PANTHER" id="PTHR14226:SF25">
    <property type="entry name" value="PHOSPHOESTERASE"/>
    <property type="match status" value="1"/>
</dbReference>
<keyword evidence="7" id="KW-1185">Reference proteome</keyword>
<evidence type="ECO:0000259" key="5">
    <source>
        <dbReference type="PROSITE" id="PS51635"/>
    </source>
</evidence>
<dbReference type="GO" id="GO:0016042">
    <property type="term" value="P:lipid catabolic process"/>
    <property type="evidence" value="ECO:0007669"/>
    <property type="project" value="UniProtKB-UniRule"/>
</dbReference>
<evidence type="ECO:0000256" key="3">
    <source>
        <dbReference type="ARBA" id="ARBA00023098"/>
    </source>
</evidence>
<evidence type="ECO:0000256" key="2">
    <source>
        <dbReference type="ARBA" id="ARBA00022963"/>
    </source>
</evidence>
<reference evidence="6 7" key="1">
    <citation type="submission" date="2011-06" db="EMBL/GenBank/DDBJ databases">
        <title>The Genome Sequence of Collinsella tanakaei YIT 12063.</title>
        <authorList>
            <consortium name="The Broad Institute Genome Sequencing Platform"/>
            <person name="Earl A."/>
            <person name="Ward D."/>
            <person name="Feldgarden M."/>
            <person name="Gevers D."/>
            <person name="Morotomi M."/>
            <person name="Young S.K."/>
            <person name="Zeng Q."/>
            <person name="Gargeya S."/>
            <person name="Fitzgerald M."/>
            <person name="Haas B."/>
            <person name="Abouelleil A."/>
            <person name="Alvarado L."/>
            <person name="Arachchi H.M."/>
            <person name="Berlin A."/>
            <person name="Brown A."/>
            <person name="Chapman S.B."/>
            <person name="Chen Z."/>
            <person name="Dunbar C."/>
            <person name="Freedman E."/>
            <person name="Gearin G."/>
            <person name="Gellesch M."/>
            <person name="Goldberg J."/>
            <person name="Griggs A."/>
            <person name="Gujja S."/>
            <person name="Heiman D."/>
            <person name="Howarth C."/>
            <person name="Larson L."/>
            <person name="Lui A."/>
            <person name="MacDonald P.J.P."/>
            <person name="Mehta T."/>
            <person name="Montmayeur A."/>
            <person name="Murphy C."/>
            <person name="Neiman D."/>
            <person name="Pearson M."/>
            <person name="Priest M."/>
            <person name="Roberts A."/>
            <person name="Saif S."/>
            <person name="Shea T."/>
            <person name="Shenoy N."/>
            <person name="Sisk P."/>
            <person name="Stolte C."/>
            <person name="Sykes S."/>
            <person name="Wortman J."/>
            <person name="Nusbaum C."/>
            <person name="Birren B."/>
        </authorList>
    </citation>
    <scope>NUCLEOTIDE SEQUENCE [LARGE SCALE GENOMIC DNA]</scope>
    <source>
        <strain evidence="6 7">YIT 12063</strain>
    </source>
</reference>
<dbReference type="eggNOG" id="COG4667">
    <property type="taxonomic scope" value="Bacteria"/>
</dbReference>
<dbReference type="InterPro" id="IPR002641">
    <property type="entry name" value="PNPLA_dom"/>
</dbReference>
<dbReference type="SUPFAM" id="SSF52151">
    <property type="entry name" value="FabD/lysophospholipase-like"/>
    <property type="match status" value="1"/>
</dbReference>
<dbReference type="RefSeq" id="WP_009142147.1">
    <property type="nucleotide sequence ID" value="NZ_JH126475.1"/>
</dbReference>
<dbReference type="PANTHER" id="PTHR14226">
    <property type="entry name" value="NEUROPATHY TARGET ESTERASE/SWISS CHEESE D.MELANOGASTER"/>
    <property type="match status" value="1"/>
</dbReference>
<dbReference type="Pfam" id="PF01734">
    <property type="entry name" value="Patatin"/>
    <property type="match status" value="1"/>
</dbReference>
<dbReference type="GO" id="GO:0016787">
    <property type="term" value="F:hydrolase activity"/>
    <property type="evidence" value="ECO:0007669"/>
    <property type="project" value="UniProtKB-UniRule"/>
</dbReference>
<feature type="active site" description="Proton acceptor" evidence="4">
    <location>
        <position position="186"/>
    </location>
</feature>
<proteinExistence type="predicted"/>
<feature type="active site" description="Nucleophile" evidence="4">
    <location>
        <position position="61"/>
    </location>
</feature>
<evidence type="ECO:0000313" key="6">
    <source>
        <dbReference type="EMBL" id="EGX68434.1"/>
    </source>
</evidence>
<dbReference type="InterPro" id="IPR050301">
    <property type="entry name" value="NTE"/>
</dbReference>
<dbReference type="GeneID" id="62759799"/>
<dbReference type="InterPro" id="IPR016035">
    <property type="entry name" value="Acyl_Trfase/lysoPLipase"/>
</dbReference>
<evidence type="ECO:0000313" key="7">
    <source>
        <dbReference type="Proteomes" id="UP000004830"/>
    </source>
</evidence>
<dbReference type="InterPro" id="IPR045943">
    <property type="entry name" value="DUF6363"/>
</dbReference>